<reference evidence="6" key="1">
    <citation type="journal article" date="2020" name="mSystems">
        <title>Genome- and Community-Level Interaction Insights into Carbon Utilization and Element Cycling Functions of Hydrothermarchaeota in Hydrothermal Sediment.</title>
        <authorList>
            <person name="Zhou Z."/>
            <person name="Liu Y."/>
            <person name="Xu W."/>
            <person name="Pan J."/>
            <person name="Luo Z.H."/>
            <person name="Li M."/>
        </authorList>
    </citation>
    <scope>NUCLEOTIDE SEQUENCE [LARGE SCALE GENOMIC DNA]</scope>
    <source>
        <strain evidence="6">HyVt-233</strain>
    </source>
</reference>
<dbReference type="GO" id="GO:0005524">
    <property type="term" value="F:ATP binding"/>
    <property type="evidence" value="ECO:0007669"/>
    <property type="project" value="UniProtKB-KW"/>
</dbReference>
<dbReference type="Pfam" id="PF13245">
    <property type="entry name" value="AAA_19"/>
    <property type="match status" value="1"/>
</dbReference>
<evidence type="ECO:0000256" key="3">
    <source>
        <dbReference type="ARBA" id="ARBA00022806"/>
    </source>
</evidence>
<dbReference type="Gene3D" id="3.40.50.300">
    <property type="entry name" value="P-loop containing nucleotide triphosphate hydrolases"/>
    <property type="match status" value="2"/>
</dbReference>
<dbReference type="GO" id="GO:0043139">
    <property type="term" value="F:5'-3' DNA helicase activity"/>
    <property type="evidence" value="ECO:0007669"/>
    <property type="project" value="TreeGrafter"/>
</dbReference>
<evidence type="ECO:0000256" key="2">
    <source>
        <dbReference type="ARBA" id="ARBA00022801"/>
    </source>
</evidence>
<evidence type="ECO:0000256" key="4">
    <source>
        <dbReference type="ARBA" id="ARBA00022840"/>
    </source>
</evidence>
<dbReference type="InterPro" id="IPR041679">
    <property type="entry name" value="DNA2/NAM7-like_C"/>
</dbReference>
<evidence type="ECO:0000256" key="1">
    <source>
        <dbReference type="ARBA" id="ARBA00022741"/>
    </source>
</evidence>
<protein>
    <recommendedName>
        <fullName evidence="5">DNA2/NAM7 helicase-like C-terminal domain-containing protein</fullName>
    </recommendedName>
</protein>
<dbReference type="EMBL" id="DRBS01000304">
    <property type="protein sequence ID" value="HDD44812.1"/>
    <property type="molecule type" value="Genomic_DNA"/>
</dbReference>
<dbReference type="AlphaFoldDB" id="A0A7C0YAT7"/>
<dbReference type="GO" id="GO:0016787">
    <property type="term" value="F:hydrolase activity"/>
    <property type="evidence" value="ECO:0007669"/>
    <property type="project" value="UniProtKB-KW"/>
</dbReference>
<keyword evidence="1" id="KW-0547">Nucleotide-binding</keyword>
<evidence type="ECO:0000259" key="5">
    <source>
        <dbReference type="Pfam" id="PF13087"/>
    </source>
</evidence>
<dbReference type="InterPro" id="IPR050534">
    <property type="entry name" value="Coronavir_polyprotein_1ab"/>
</dbReference>
<feature type="domain" description="DNA2/NAM7 helicase-like C-terminal" evidence="5">
    <location>
        <begin position="217"/>
        <end position="420"/>
    </location>
</feature>
<organism evidence="6">
    <name type="scientific">Desulfofervidus auxilii</name>
    <dbReference type="NCBI Taxonomy" id="1621989"/>
    <lineage>
        <taxon>Bacteria</taxon>
        <taxon>Pseudomonadati</taxon>
        <taxon>Thermodesulfobacteriota</taxon>
        <taxon>Candidatus Desulfofervidia</taxon>
        <taxon>Candidatus Desulfofervidales</taxon>
        <taxon>Candidatus Desulfofervidaceae</taxon>
        <taxon>Candidatus Desulfofervidus</taxon>
    </lineage>
</organism>
<dbReference type="Pfam" id="PF13087">
    <property type="entry name" value="AAA_12"/>
    <property type="match status" value="1"/>
</dbReference>
<dbReference type="SUPFAM" id="SSF52540">
    <property type="entry name" value="P-loop containing nucleoside triphosphate hydrolases"/>
    <property type="match status" value="1"/>
</dbReference>
<keyword evidence="3" id="KW-0347">Helicase</keyword>
<accession>A0A7C0YAT7</accession>
<gene>
    <name evidence="6" type="ORF">ENG63_08150</name>
</gene>
<evidence type="ECO:0000313" key="6">
    <source>
        <dbReference type="EMBL" id="HDD44812.1"/>
    </source>
</evidence>
<keyword evidence="4" id="KW-0067">ATP-binding</keyword>
<dbReference type="InterPro" id="IPR027417">
    <property type="entry name" value="P-loop_NTPase"/>
</dbReference>
<comment type="caution">
    <text evidence="6">The sequence shown here is derived from an EMBL/GenBank/DDBJ whole genome shotgun (WGS) entry which is preliminary data.</text>
</comment>
<dbReference type="PANTHER" id="PTHR43788:SF8">
    <property type="entry name" value="DNA-BINDING PROTEIN SMUBP-2"/>
    <property type="match status" value="1"/>
</dbReference>
<dbReference type="Proteomes" id="UP000886289">
    <property type="component" value="Unassembled WGS sequence"/>
</dbReference>
<name>A0A7C0YAT7_DESA2</name>
<proteinExistence type="predicted"/>
<keyword evidence="2" id="KW-0378">Hydrolase</keyword>
<dbReference type="PANTHER" id="PTHR43788">
    <property type="entry name" value="DNA2/NAM7 HELICASE FAMILY MEMBER"/>
    <property type="match status" value="1"/>
</dbReference>
<sequence>MNGEIQRRLRMLNQEQRESVESILEGWDTPSGEFILPIVEGPPGTGKTTVGVLAAAQYREENRRPQIAYLCHTHYAADRALEAFIELGFSPEDVLRVVDRGRYLVYQNSPYSNYYIAYNDTSELTSQQQRRLRSTPILIATLHGSARIFNFQTRPLILIDEFSQVPPTLFFSTLSKVRQSSHNPSGYALLGDPNQLPVITTQQFLRPNIGIFIMSRRDYEPHQLNLQYRMHPDICQAVNALREALHTYPLETHQSARNRTLTSLGYSWNRSACPEEFVDILDPNNPLVIINTDNLRGWEEVSLGGSKYFPSEARLAARLAVAFSFTYFDRNGLPLSPTILSPYLAQIGLIRSLLPQNLQSNCITIYQAQGREYPCVIISFARKNPSRWIGFLGEGGFGDVGMRAQTYVACSRAMAKLVVLFSFSTFRGHRDYDYLLERSENALIIEAEPSWGDGR</sequence>